<dbReference type="Proteomes" id="UP000595140">
    <property type="component" value="Unassembled WGS sequence"/>
</dbReference>
<keyword evidence="2" id="KW-1185">Reference proteome</keyword>
<evidence type="ECO:0000313" key="2">
    <source>
        <dbReference type="Proteomes" id="UP000595140"/>
    </source>
</evidence>
<protein>
    <recommendedName>
        <fullName evidence="3">Reverse transcriptase domain-containing protein</fullName>
    </recommendedName>
</protein>
<organism evidence="1 2">
    <name type="scientific">Cuscuta campestris</name>
    <dbReference type="NCBI Taxonomy" id="132261"/>
    <lineage>
        <taxon>Eukaryota</taxon>
        <taxon>Viridiplantae</taxon>
        <taxon>Streptophyta</taxon>
        <taxon>Embryophyta</taxon>
        <taxon>Tracheophyta</taxon>
        <taxon>Spermatophyta</taxon>
        <taxon>Magnoliopsida</taxon>
        <taxon>eudicotyledons</taxon>
        <taxon>Gunneridae</taxon>
        <taxon>Pentapetalae</taxon>
        <taxon>asterids</taxon>
        <taxon>lamiids</taxon>
        <taxon>Solanales</taxon>
        <taxon>Convolvulaceae</taxon>
        <taxon>Cuscuteae</taxon>
        <taxon>Cuscuta</taxon>
        <taxon>Cuscuta subgen. Grammica</taxon>
        <taxon>Cuscuta sect. Cleistogrammica</taxon>
    </lineage>
</organism>
<dbReference type="AlphaFoldDB" id="A0A484L0G4"/>
<sequence length="380" mass="41294">MQSTTIVVMALGDKGPQLGLLELIIKGIGYGLQGGLGGSGGWCTTRACAVCVSGLLPEGAVGDHPKLRHLCVRAGKLDVGGHDDIHDEESVGQASLGGNGSAIHHVDHDELCPIDVGVVDDCMNGLQVLDEERGVATVPGAENLGEEVEKKTLLRRGRVDRQGATVADEVGDPKLLNDDRLVLTIQSSPLYVAMSSPRIGSPAFRAKATSLGPKPFRFLNAWTLHDTFLDRVKTTWASLPTIGDMRGLANKLLCLKATPKAWNQETFGNIFSQLQKAEEHSLKEENDFENNPTQQNKERMQKANADLVYATNLKAAFQKDKSIDDHILMEQEAVHILHKKVFGGSLILKLDMAKAFDKLDWVYLEALLKAFGFNNLSTPL</sequence>
<accession>A0A484L0G4</accession>
<reference evidence="1 2" key="1">
    <citation type="submission" date="2018-04" db="EMBL/GenBank/DDBJ databases">
        <authorList>
            <person name="Vogel A."/>
        </authorList>
    </citation>
    <scope>NUCLEOTIDE SEQUENCE [LARGE SCALE GENOMIC DNA]</scope>
</reference>
<name>A0A484L0G4_9ASTE</name>
<evidence type="ECO:0000313" key="1">
    <source>
        <dbReference type="EMBL" id="VFQ69346.1"/>
    </source>
</evidence>
<evidence type="ECO:0008006" key="3">
    <source>
        <dbReference type="Google" id="ProtNLM"/>
    </source>
</evidence>
<proteinExistence type="predicted"/>
<dbReference type="OrthoDB" id="1001905at2759"/>
<dbReference type="EMBL" id="OOIL02000779">
    <property type="protein sequence ID" value="VFQ69346.1"/>
    <property type="molecule type" value="Genomic_DNA"/>
</dbReference>
<gene>
    <name evidence="1" type="ORF">CCAM_LOCUS11122</name>
</gene>